<proteinExistence type="predicted"/>
<dbReference type="RefSeq" id="WP_167671663.1">
    <property type="nucleotide sequence ID" value="NZ_JAATJS010000001.1"/>
</dbReference>
<dbReference type="Proteomes" id="UP000707352">
    <property type="component" value="Unassembled WGS sequence"/>
</dbReference>
<organism evidence="3 4">
    <name type="scientific">Microvirga terricola</name>
    <dbReference type="NCBI Taxonomy" id="2719797"/>
    <lineage>
        <taxon>Bacteria</taxon>
        <taxon>Pseudomonadati</taxon>
        <taxon>Pseudomonadota</taxon>
        <taxon>Alphaproteobacteria</taxon>
        <taxon>Hyphomicrobiales</taxon>
        <taxon>Methylobacteriaceae</taxon>
        <taxon>Microvirga</taxon>
    </lineage>
</organism>
<reference evidence="3 4" key="1">
    <citation type="submission" date="2020-03" db="EMBL/GenBank/DDBJ databases">
        <title>The genome sequence of Microvirga sp. c23x22.</title>
        <authorList>
            <person name="Zhang X."/>
        </authorList>
    </citation>
    <scope>NUCLEOTIDE SEQUENCE [LARGE SCALE GENOMIC DNA]</scope>
    <source>
        <strain evidence="4">c23x22</strain>
    </source>
</reference>
<keyword evidence="4" id="KW-1185">Reference proteome</keyword>
<evidence type="ECO:0000256" key="1">
    <source>
        <dbReference type="SAM" id="MobiDB-lite"/>
    </source>
</evidence>
<accession>A0ABX0V9D5</accession>
<evidence type="ECO:0000313" key="3">
    <source>
        <dbReference type="EMBL" id="NIX75814.1"/>
    </source>
</evidence>
<protein>
    <submittedName>
        <fullName evidence="3">Uncharacterized protein</fullName>
    </submittedName>
</protein>
<evidence type="ECO:0000256" key="2">
    <source>
        <dbReference type="SAM" id="Phobius"/>
    </source>
</evidence>
<evidence type="ECO:0000313" key="4">
    <source>
        <dbReference type="Proteomes" id="UP000707352"/>
    </source>
</evidence>
<name>A0ABX0V9D5_9HYPH</name>
<keyword evidence="2" id="KW-0812">Transmembrane</keyword>
<feature type="region of interest" description="Disordered" evidence="1">
    <location>
        <begin position="1"/>
        <end position="44"/>
    </location>
</feature>
<keyword evidence="2" id="KW-0472">Membrane</keyword>
<comment type="caution">
    <text evidence="3">The sequence shown here is derived from an EMBL/GenBank/DDBJ whole genome shotgun (WGS) entry which is preliminary data.</text>
</comment>
<keyword evidence="2" id="KW-1133">Transmembrane helix</keyword>
<feature type="transmembrane region" description="Helical" evidence="2">
    <location>
        <begin position="76"/>
        <end position="98"/>
    </location>
</feature>
<gene>
    <name evidence="3" type="ORF">HB375_04185</name>
</gene>
<dbReference type="EMBL" id="JAATJS010000001">
    <property type="protein sequence ID" value="NIX75814.1"/>
    <property type="molecule type" value="Genomic_DNA"/>
</dbReference>
<sequence length="99" mass="10819">MTHSLDAVTAMGPQMHSEHAFTANNGREHGASLKKQGFRVIPSSARSSRTNSFIFGRSDSRIRPLLNQEERDRLHCWAMIVALASSAAGTTLLITAALR</sequence>